<name>A0A8J6A2I6_GALPY</name>
<dbReference type="SUPFAM" id="SSF55129">
    <property type="entry name" value="Ribosomal protein L30p/L7e"/>
    <property type="match status" value="1"/>
</dbReference>
<sequence>AKRKLICDKAEHNARNMGRCEELRLQGRMASKTGKFYILSEPKLAFVIRIRGISDLNPKIQKVLQLLCIHLIFNSTFVKLNKALANMLRIEYILYPVLKELNEWIYKHRYGRINKKQNALRDSSLAVPLQIWHLLYGGSDSGIKKKTTHFVEVGEAGNREDRLLWL</sequence>
<dbReference type="PANTHER" id="PTHR11524:SF12">
    <property type="entry name" value="LARGE RIBOSOMAL SUBUNIT PROTEIN UL30"/>
    <property type="match status" value="1"/>
</dbReference>
<keyword evidence="3" id="KW-0687">Ribonucleoprotein</keyword>
<dbReference type="FunFam" id="3.30.1390.20:FF:000004">
    <property type="entry name" value="60S ribosomal protein L7"/>
    <property type="match status" value="1"/>
</dbReference>
<organism evidence="5 6">
    <name type="scientific">Galemys pyrenaicus</name>
    <name type="common">Iberian desman</name>
    <name type="synonym">Pyrenean desman</name>
    <dbReference type="NCBI Taxonomy" id="202257"/>
    <lineage>
        <taxon>Eukaryota</taxon>
        <taxon>Metazoa</taxon>
        <taxon>Chordata</taxon>
        <taxon>Craniata</taxon>
        <taxon>Vertebrata</taxon>
        <taxon>Euteleostomi</taxon>
        <taxon>Mammalia</taxon>
        <taxon>Eutheria</taxon>
        <taxon>Laurasiatheria</taxon>
        <taxon>Eulipotyphla</taxon>
        <taxon>Talpidae</taxon>
        <taxon>Galemys</taxon>
    </lineage>
</organism>
<dbReference type="Proteomes" id="UP000700334">
    <property type="component" value="Unassembled WGS sequence"/>
</dbReference>
<dbReference type="EMBL" id="JAGFMF010011771">
    <property type="protein sequence ID" value="KAG8513213.1"/>
    <property type="molecule type" value="Genomic_DNA"/>
</dbReference>
<evidence type="ECO:0000256" key="3">
    <source>
        <dbReference type="ARBA" id="ARBA00023274"/>
    </source>
</evidence>
<gene>
    <name evidence="5" type="ORF">J0S82_002895</name>
</gene>
<keyword evidence="6" id="KW-1185">Reference proteome</keyword>
<dbReference type="GO" id="GO:0003723">
    <property type="term" value="F:RNA binding"/>
    <property type="evidence" value="ECO:0007669"/>
    <property type="project" value="TreeGrafter"/>
</dbReference>
<feature type="domain" description="Large ribosomal subunit protein uL30-like ferredoxin-like fold" evidence="4">
    <location>
        <begin position="45"/>
        <end position="90"/>
    </location>
</feature>
<dbReference type="PANTHER" id="PTHR11524">
    <property type="entry name" value="60S RIBOSOMAL PROTEIN L7"/>
    <property type="match status" value="1"/>
</dbReference>
<dbReference type="InterPro" id="IPR039699">
    <property type="entry name" value="Ribosomal_uL30"/>
</dbReference>
<evidence type="ECO:0000313" key="5">
    <source>
        <dbReference type="EMBL" id="KAG8513213.1"/>
    </source>
</evidence>
<comment type="similarity">
    <text evidence="1">Belongs to the universal ribosomal protein uL30 family.</text>
</comment>
<feature type="non-terminal residue" evidence="5">
    <location>
        <position position="1"/>
    </location>
</feature>
<dbReference type="OrthoDB" id="28644at2759"/>
<dbReference type="AlphaFoldDB" id="A0A8J6A2I6"/>
<feature type="non-terminal residue" evidence="5">
    <location>
        <position position="166"/>
    </location>
</feature>
<dbReference type="GO" id="GO:0000463">
    <property type="term" value="P:maturation of LSU-rRNA from tricistronic rRNA transcript (SSU-rRNA, 5.8S rRNA, LSU-rRNA)"/>
    <property type="evidence" value="ECO:0007669"/>
    <property type="project" value="TreeGrafter"/>
</dbReference>
<keyword evidence="2 5" id="KW-0689">Ribosomal protein</keyword>
<evidence type="ECO:0000259" key="4">
    <source>
        <dbReference type="Pfam" id="PF00327"/>
    </source>
</evidence>
<dbReference type="GO" id="GO:0003735">
    <property type="term" value="F:structural constituent of ribosome"/>
    <property type="evidence" value="ECO:0007669"/>
    <property type="project" value="TreeGrafter"/>
</dbReference>
<dbReference type="GO" id="GO:0022625">
    <property type="term" value="C:cytosolic large ribosomal subunit"/>
    <property type="evidence" value="ECO:0007669"/>
    <property type="project" value="TreeGrafter"/>
</dbReference>
<reference evidence="5" key="1">
    <citation type="journal article" date="2021" name="Evol. Appl.">
        <title>The genome of the Pyrenean desman and the effects of bottlenecks and inbreeding on the genomic landscape of an endangered species.</title>
        <authorList>
            <person name="Escoda L."/>
            <person name="Castresana J."/>
        </authorList>
    </citation>
    <scope>NUCLEOTIDE SEQUENCE</scope>
    <source>
        <strain evidence="5">IBE-C5619</strain>
    </source>
</reference>
<protein>
    <submittedName>
        <fullName evidence="5">60S ribosomal protein L7</fullName>
    </submittedName>
</protein>
<dbReference type="Gene3D" id="3.30.1390.20">
    <property type="entry name" value="Ribosomal protein L30, ferredoxin-like fold domain"/>
    <property type="match status" value="1"/>
</dbReference>
<dbReference type="Pfam" id="PF00327">
    <property type="entry name" value="Ribosomal_L30"/>
    <property type="match status" value="1"/>
</dbReference>
<dbReference type="InterPro" id="IPR016082">
    <property type="entry name" value="Ribosomal_uL30_ferredoxin-like"/>
</dbReference>
<accession>A0A8J6A2I6</accession>
<evidence type="ECO:0000256" key="2">
    <source>
        <dbReference type="ARBA" id="ARBA00022980"/>
    </source>
</evidence>
<evidence type="ECO:0000256" key="1">
    <source>
        <dbReference type="ARBA" id="ARBA00007594"/>
    </source>
</evidence>
<comment type="caution">
    <text evidence="5">The sequence shown here is derived from an EMBL/GenBank/DDBJ whole genome shotgun (WGS) entry which is preliminary data.</text>
</comment>
<proteinExistence type="inferred from homology"/>
<evidence type="ECO:0000313" key="6">
    <source>
        <dbReference type="Proteomes" id="UP000700334"/>
    </source>
</evidence>
<dbReference type="InterPro" id="IPR036919">
    <property type="entry name" value="Ribo_uL30_ferredoxin-like_sf"/>
</dbReference>